<protein>
    <submittedName>
        <fullName evidence="8">Sigma-70 family RNA polymerase sigma factor</fullName>
    </submittedName>
</protein>
<dbReference type="SUPFAM" id="SSF88659">
    <property type="entry name" value="Sigma3 and sigma4 domains of RNA polymerase sigma factors"/>
    <property type="match status" value="1"/>
</dbReference>
<dbReference type="Pfam" id="PF08281">
    <property type="entry name" value="Sigma70_r4_2"/>
    <property type="match status" value="1"/>
</dbReference>
<dbReference type="InterPro" id="IPR014284">
    <property type="entry name" value="RNA_pol_sigma-70_dom"/>
</dbReference>
<keyword evidence="4" id="KW-0238">DNA-binding</keyword>
<dbReference type="InterPro" id="IPR007627">
    <property type="entry name" value="RNA_pol_sigma70_r2"/>
</dbReference>
<dbReference type="PANTHER" id="PTHR43133">
    <property type="entry name" value="RNA POLYMERASE ECF-TYPE SIGMA FACTO"/>
    <property type="match status" value="1"/>
</dbReference>
<evidence type="ECO:0000313" key="8">
    <source>
        <dbReference type="EMBL" id="WCL54555.1"/>
    </source>
</evidence>
<dbReference type="EMBL" id="CP116805">
    <property type="protein sequence ID" value="WCL54555.1"/>
    <property type="molecule type" value="Genomic_DNA"/>
</dbReference>
<dbReference type="PANTHER" id="PTHR43133:SF8">
    <property type="entry name" value="RNA POLYMERASE SIGMA FACTOR HI_1459-RELATED"/>
    <property type="match status" value="1"/>
</dbReference>
<keyword evidence="5" id="KW-0804">Transcription</keyword>
<dbReference type="InterPro" id="IPR013325">
    <property type="entry name" value="RNA_pol_sigma_r2"/>
</dbReference>
<dbReference type="RefSeq" id="WP_289504274.1">
    <property type="nucleotide sequence ID" value="NZ_CP116805.1"/>
</dbReference>
<dbReference type="Proteomes" id="UP001217500">
    <property type="component" value="Chromosome"/>
</dbReference>
<organism evidence="8 9">
    <name type="scientific">Gimibacter soli</name>
    <dbReference type="NCBI Taxonomy" id="3024400"/>
    <lineage>
        <taxon>Bacteria</taxon>
        <taxon>Pseudomonadati</taxon>
        <taxon>Pseudomonadota</taxon>
        <taxon>Alphaproteobacteria</taxon>
        <taxon>Kordiimonadales</taxon>
        <taxon>Temperatibacteraceae</taxon>
        <taxon>Gimibacter</taxon>
    </lineage>
</organism>
<dbReference type="GO" id="GO:0016987">
    <property type="term" value="F:sigma factor activity"/>
    <property type="evidence" value="ECO:0007669"/>
    <property type="project" value="UniProtKB-KW"/>
</dbReference>
<feature type="domain" description="RNA polymerase sigma factor 70 region 4 type 2" evidence="7">
    <location>
        <begin position="124"/>
        <end position="177"/>
    </location>
</feature>
<keyword evidence="9" id="KW-1185">Reference proteome</keyword>
<dbReference type="CDD" id="cd06171">
    <property type="entry name" value="Sigma70_r4"/>
    <property type="match status" value="1"/>
</dbReference>
<reference evidence="8" key="1">
    <citation type="submission" date="2023-01" db="EMBL/GenBank/DDBJ databases">
        <title>The genome sequence of Kordiimonadaceae bacterium 6D33.</title>
        <authorList>
            <person name="Liu Y."/>
        </authorList>
    </citation>
    <scope>NUCLEOTIDE SEQUENCE</scope>
    <source>
        <strain evidence="8">6D33</strain>
    </source>
</reference>
<proteinExistence type="inferred from homology"/>
<dbReference type="GO" id="GO:0006352">
    <property type="term" value="P:DNA-templated transcription initiation"/>
    <property type="evidence" value="ECO:0007669"/>
    <property type="project" value="InterPro"/>
</dbReference>
<dbReference type="SUPFAM" id="SSF88946">
    <property type="entry name" value="Sigma2 domain of RNA polymerase sigma factors"/>
    <property type="match status" value="1"/>
</dbReference>
<evidence type="ECO:0000313" key="9">
    <source>
        <dbReference type="Proteomes" id="UP001217500"/>
    </source>
</evidence>
<dbReference type="Gene3D" id="1.10.10.10">
    <property type="entry name" value="Winged helix-like DNA-binding domain superfamily/Winged helix DNA-binding domain"/>
    <property type="match status" value="1"/>
</dbReference>
<evidence type="ECO:0000256" key="2">
    <source>
        <dbReference type="ARBA" id="ARBA00023015"/>
    </source>
</evidence>
<dbReference type="InterPro" id="IPR013324">
    <property type="entry name" value="RNA_pol_sigma_r3/r4-like"/>
</dbReference>
<evidence type="ECO:0000259" key="7">
    <source>
        <dbReference type="Pfam" id="PF08281"/>
    </source>
</evidence>
<dbReference type="KEGG" id="gso:PH603_02130"/>
<name>A0AAF0BMH1_9PROT</name>
<gene>
    <name evidence="8" type="ORF">PH603_02130</name>
</gene>
<evidence type="ECO:0000256" key="4">
    <source>
        <dbReference type="ARBA" id="ARBA00023125"/>
    </source>
</evidence>
<dbReference type="InterPro" id="IPR039425">
    <property type="entry name" value="RNA_pol_sigma-70-like"/>
</dbReference>
<evidence type="ECO:0000256" key="1">
    <source>
        <dbReference type="ARBA" id="ARBA00010641"/>
    </source>
</evidence>
<dbReference type="AlphaFoldDB" id="A0AAF0BMH1"/>
<feature type="domain" description="RNA polymerase sigma-70 region 2" evidence="6">
    <location>
        <begin position="30"/>
        <end position="97"/>
    </location>
</feature>
<keyword evidence="3" id="KW-0731">Sigma factor</keyword>
<dbReference type="InterPro" id="IPR013249">
    <property type="entry name" value="RNA_pol_sigma70_r4_t2"/>
</dbReference>
<keyword evidence="2" id="KW-0805">Transcription regulation</keyword>
<dbReference type="Gene3D" id="1.10.1740.10">
    <property type="match status" value="1"/>
</dbReference>
<comment type="similarity">
    <text evidence="1">Belongs to the sigma-70 factor family. ECF subfamily.</text>
</comment>
<evidence type="ECO:0000256" key="3">
    <source>
        <dbReference type="ARBA" id="ARBA00023082"/>
    </source>
</evidence>
<dbReference type="Pfam" id="PF04542">
    <property type="entry name" value="Sigma70_r2"/>
    <property type="match status" value="1"/>
</dbReference>
<evidence type="ECO:0000259" key="6">
    <source>
        <dbReference type="Pfam" id="PF04542"/>
    </source>
</evidence>
<accession>A0AAF0BMH1</accession>
<dbReference type="InterPro" id="IPR036388">
    <property type="entry name" value="WH-like_DNA-bd_sf"/>
</dbReference>
<dbReference type="GO" id="GO:0003677">
    <property type="term" value="F:DNA binding"/>
    <property type="evidence" value="ECO:0007669"/>
    <property type="project" value="UniProtKB-KW"/>
</dbReference>
<dbReference type="NCBIfam" id="TIGR02937">
    <property type="entry name" value="sigma70-ECF"/>
    <property type="match status" value="1"/>
</dbReference>
<sequence length="193" mass="21822">MGQRPTFADASDDRLIAEVAAGSPAAYAVLVDRWAVKCRALAFRMTRDMALAEDMVQDVFVKVWTKAELFDAGKAKFGTWLYRMVVNRCLDEARRRKPDALPEDYDAPDDAMNAEDLMADASERQRIRDAVATLPERQQTAVVLTYFEELSNQEAAEVMEIHIKAFESLLVRARKSLKALMEEWSQGGQERTA</sequence>
<evidence type="ECO:0000256" key="5">
    <source>
        <dbReference type="ARBA" id="ARBA00023163"/>
    </source>
</evidence>